<dbReference type="EMBL" id="JAUCGQ010000002">
    <property type="protein sequence ID" value="MDM7856123.1"/>
    <property type="molecule type" value="Genomic_DNA"/>
</dbReference>
<gene>
    <name evidence="1" type="ORF">QRT04_14390</name>
</gene>
<evidence type="ECO:0008006" key="3">
    <source>
        <dbReference type="Google" id="ProtNLM"/>
    </source>
</evidence>
<evidence type="ECO:0000313" key="2">
    <source>
        <dbReference type="Proteomes" id="UP001529338"/>
    </source>
</evidence>
<sequence length="276" mass="29373">MADPSVRYTRFAPPPVARDLVEHLWVARHHAGASTREVLLPDGHGLVVVASGEPGLRIDPLTGLSTPDGSGVSGLATRAVVREQTGPAVRLGAQLDPLALARLSPGSLAVDRREPLGLLLPDVVEATVRAALDAGRDADAARLLGEALGAARRPATEDPTIALLAPALRVAVEERGIITTADLARRADLALGRLDRWFVVHTGVQPTVYLAAVRFSAFVRDAIGRGPAQSQDVLHTIRWYSQANYPPREVERFTGLAPNELRRLERGIADVLGAPA</sequence>
<accession>A0ABT7SIW0</accession>
<dbReference type="RefSeq" id="WP_289456199.1">
    <property type="nucleotide sequence ID" value="NZ_JAUCGQ010000002.1"/>
</dbReference>
<proteinExistence type="predicted"/>
<name>A0ABT7SIW0_9CELL</name>
<protein>
    <recommendedName>
        <fullName evidence="3">HTH araC/xylS-type domain-containing protein</fullName>
    </recommendedName>
</protein>
<dbReference type="Proteomes" id="UP001529338">
    <property type="component" value="Unassembled WGS sequence"/>
</dbReference>
<organism evidence="1 2">
    <name type="scientific">Cellulomonas alba</name>
    <dbReference type="NCBI Taxonomy" id="3053467"/>
    <lineage>
        <taxon>Bacteria</taxon>
        <taxon>Bacillati</taxon>
        <taxon>Actinomycetota</taxon>
        <taxon>Actinomycetes</taxon>
        <taxon>Micrococcales</taxon>
        <taxon>Cellulomonadaceae</taxon>
        <taxon>Cellulomonas</taxon>
    </lineage>
</organism>
<evidence type="ECO:0000313" key="1">
    <source>
        <dbReference type="EMBL" id="MDM7856123.1"/>
    </source>
</evidence>
<reference evidence="1 2" key="1">
    <citation type="submission" date="2023-06" db="EMBL/GenBank/DDBJ databases">
        <title>Cellulomonas sp. MW4 Whole genome sequence.</title>
        <authorList>
            <person name="Park S."/>
        </authorList>
    </citation>
    <scope>NUCLEOTIDE SEQUENCE [LARGE SCALE GENOMIC DNA]</scope>
    <source>
        <strain evidence="1 2">MW4</strain>
    </source>
</reference>
<keyword evidence="2" id="KW-1185">Reference proteome</keyword>
<comment type="caution">
    <text evidence="1">The sequence shown here is derived from an EMBL/GenBank/DDBJ whole genome shotgun (WGS) entry which is preliminary data.</text>
</comment>